<evidence type="ECO:0000256" key="1">
    <source>
        <dbReference type="SAM" id="Coils"/>
    </source>
</evidence>
<feature type="compositionally biased region" description="Polar residues" evidence="2">
    <location>
        <begin position="364"/>
        <end position="390"/>
    </location>
</feature>
<keyword evidence="1" id="KW-0175">Coiled coil</keyword>
<reference evidence="3 4" key="1">
    <citation type="submission" date="2024-01" db="EMBL/GenBank/DDBJ databases">
        <title>A draft genome for a cacao thread blight-causing isolate of Paramarasmius palmivorus.</title>
        <authorList>
            <person name="Baruah I.K."/>
            <person name="Bukari Y."/>
            <person name="Amoako-Attah I."/>
            <person name="Meinhardt L.W."/>
            <person name="Bailey B.A."/>
            <person name="Cohen S.P."/>
        </authorList>
    </citation>
    <scope>NUCLEOTIDE SEQUENCE [LARGE SCALE GENOMIC DNA]</scope>
    <source>
        <strain evidence="3 4">GH-12</strain>
    </source>
</reference>
<feature type="compositionally biased region" description="Basic residues" evidence="2">
    <location>
        <begin position="275"/>
        <end position="287"/>
    </location>
</feature>
<sequence length="893" mass="96270">MSSSGVSSSSSTLLNHRSPPLPTTSKGLSSPPPLPPLPPQSPRTNTITRDTPNSALAAMLAEALSDAETYKRKYTEEKRRADHYEKLSQVYRQAVIEAKPNPATASSPSPVPNKSSSPSTATPSAVATAQSPPTDPASTSAGSNSSVVLADPKALADLIETLSEESYRAACARDDEQARRLCISSLWKQLRQYLEVLDVHSKQARDALDKRIEQGGGDIVDVQRAELVEVQGPIPALRDVATFTRVYDENGRESASSHPHYASAGHSPSALRRETKSHHSSQSRRPRSGSLEPPPDGYPPNKRSRHQYPTSNSNYPPQPQQIYLDPSPVPGYVGSPVFHEYHPPPQQSHLPSDGSLSKKHPHIQPQSHSSGAQPYSYQTFHSRSDTQTQRGRPPAPTSSRKRERSPEYPPYDGYPPHQAMPPPPPPTQQPHSERRERRERRRSRSRSVSSDRSLDEMLLDATTGEEASQQPPNGAQLPPIRAGGRVDRRDYPYPQNQLPPPQLPPPQGRSVYSQSHPPPPPANGRYRSPSPRGSDRERERDRANSGGSTSSGYFTSVLGKPSNSKGRSPPASDRGGVLILDKASKSLPAIGTVDDRGDRGGVVNAPDTLHLHPLPHASSQSQGSLPQPPPQGYPPTNSAGQRICRQCGQAGRYKEGKCVEKWGPGPWGPGTVCDRCRKKMKRVERRGTLEQAQLLAAKQAEQARANAALANSQQHTVGSSSGHLQRSDTVPNIPSSRDASYVYSSQSQATVEGSGYGSFRGDYSRERADSVSRSGRGTPSRSRRASPSPPQQQLAPPRTIVPAPRVSSRPPSSHSHAGSRHSHSGGSVDADADADADASADGDDLDSVAGHREDDLDRAVSAAAGVDEKKGGEVEEDLLEAVDAAESQAMKVE</sequence>
<dbReference type="Proteomes" id="UP001383192">
    <property type="component" value="Unassembled WGS sequence"/>
</dbReference>
<protein>
    <recommendedName>
        <fullName evidence="5">GATA-type domain-containing protein</fullName>
    </recommendedName>
</protein>
<name>A0AAW0BI67_9AGAR</name>
<keyword evidence="4" id="KW-1185">Reference proteome</keyword>
<feature type="coiled-coil region" evidence="1">
    <location>
        <begin position="60"/>
        <end position="87"/>
    </location>
</feature>
<evidence type="ECO:0000313" key="4">
    <source>
        <dbReference type="Proteomes" id="UP001383192"/>
    </source>
</evidence>
<feature type="compositionally biased region" description="Low complexity" evidence="2">
    <location>
        <begin position="700"/>
        <end position="714"/>
    </location>
</feature>
<comment type="caution">
    <text evidence="3">The sequence shown here is derived from an EMBL/GenBank/DDBJ whole genome shotgun (WGS) entry which is preliminary data.</text>
</comment>
<feature type="compositionally biased region" description="Acidic residues" evidence="2">
    <location>
        <begin position="830"/>
        <end position="846"/>
    </location>
</feature>
<feature type="region of interest" description="Disordered" evidence="2">
    <location>
        <begin position="700"/>
        <end position="875"/>
    </location>
</feature>
<feature type="compositionally biased region" description="Pro residues" evidence="2">
    <location>
        <begin position="407"/>
        <end position="428"/>
    </location>
</feature>
<gene>
    <name evidence="3" type="ORF">VNI00_015809</name>
</gene>
<evidence type="ECO:0000256" key="2">
    <source>
        <dbReference type="SAM" id="MobiDB-lite"/>
    </source>
</evidence>
<accession>A0AAW0BI67</accession>
<feature type="region of interest" description="Disordered" evidence="2">
    <location>
        <begin position="1"/>
        <end position="55"/>
    </location>
</feature>
<feature type="compositionally biased region" description="Polar residues" evidence="2">
    <location>
        <begin position="136"/>
        <end position="146"/>
    </location>
</feature>
<feature type="compositionally biased region" description="Polar residues" evidence="2">
    <location>
        <begin position="715"/>
        <end position="751"/>
    </location>
</feature>
<feature type="compositionally biased region" description="Basic and acidic residues" evidence="2">
    <location>
        <begin position="849"/>
        <end position="858"/>
    </location>
</feature>
<evidence type="ECO:0008006" key="5">
    <source>
        <dbReference type="Google" id="ProtNLM"/>
    </source>
</evidence>
<proteinExistence type="predicted"/>
<feature type="region of interest" description="Disordered" evidence="2">
    <location>
        <begin position="251"/>
        <end position="641"/>
    </location>
</feature>
<dbReference type="AlphaFoldDB" id="A0AAW0BI67"/>
<feature type="compositionally biased region" description="Basic and acidic residues" evidence="2">
    <location>
        <begin position="533"/>
        <end position="543"/>
    </location>
</feature>
<evidence type="ECO:0000313" key="3">
    <source>
        <dbReference type="EMBL" id="KAK7025979.1"/>
    </source>
</evidence>
<feature type="compositionally biased region" description="Low complexity" evidence="2">
    <location>
        <begin position="1"/>
        <end position="11"/>
    </location>
</feature>
<feature type="compositionally biased region" description="Low complexity" evidence="2">
    <location>
        <begin position="106"/>
        <end position="132"/>
    </location>
</feature>
<organism evidence="3 4">
    <name type="scientific">Paramarasmius palmivorus</name>
    <dbReference type="NCBI Taxonomy" id="297713"/>
    <lineage>
        <taxon>Eukaryota</taxon>
        <taxon>Fungi</taxon>
        <taxon>Dikarya</taxon>
        <taxon>Basidiomycota</taxon>
        <taxon>Agaricomycotina</taxon>
        <taxon>Agaricomycetes</taxon>
        <taxon>Agaricomycetidae</taxon>
        <taxon>Agaricales</taxon>
        <taxon>Marasmiineae</taxon>
        <taxon>Marasmiaceae</taxon>
        <taxon>Paramarasmius</taxon>
    </lineage>
</organism>
<feature type="region of interest" description="Disordered" evidence="2">
    <location>
        <begin position="92"/>
        <end position="146"/>
    </location>
</feature>
<dbReference type="EMBL" id="JAYKXP010000109">
    <property type="protein sequence ID" value="KAK7025979.1"/>
    <property type="molecule type" value="Genomic_DNA"/>
</dbReference>
<feature type="compositionally biased region" description="Pro residues" evidence="2">
    <location>
        <begin position="497"/>
        <end position="507"/>
    </location>
</feature>
<feature type="compositionally biased region" description="Low complexity" evidence="2">
    <location>
        <begin position="791"/>
        <end position="816"/>
    </location>
</feature>
<feature type="compositionally biased region" description="Pro residues" evidence="2">
    <location>
        <begin position="30"/>
        <end position="41"/>
    </location>
</feature>
<feature type="compositionally biased region" description="Polar residues" evidence="2">
    <location>
        <begin position="43"/>
        <end position="53"/>
    </location>
</feature>